<dbReference type="PIRSF" id="PIRSF017811">
    <property type="entry name" value="CDK_inhib_pln"/>
    <property type="match status" value="1"/>
</dbReference>
<evidence type="ECO:0000259" key="6">
    <source>
        <dbReference type="Pfam" id="PF02234"/>
    </source>
</evidence>
<evidence type="ECO:0000313" key="7">
    <source>
        <dbReference type="EMBL" id="KAK7386449.1"/>
    </source>
</evidence>
<keyword evidence="4" id="KW-0131">Cell cycle</keyword>
<dbReference type="GO" id="GO:0051726">
    <property type="term" value="P:regulation of cell cycle"/>
    <property type="evidence" value="ECO:0007669"/>
    <property type="project" value="InterPro"/>
</dbReference>
<comment type="caution">
    <text evidence="7">The sequence shown here is derived from an EMBL/GenBank/DDBJ whole genome shotgun (WGS) entry which is preliminary data.</text>
</comment>
<evidence type="ECO:0000256" key="5">
    <source>
        <dbReference type="PIRNR" id="PIRNR017811"/>
    </source>
</evidence>
<dbReference type="AlphaFoldDB" id="A0AAN9RZM3"/>
<evidence type="ECO:0000256" key="4">
    <source>
        <dbReference type="ARBA" id="ARBA00023306"/>
    </source>
</evidence>
<dbReference type="GO" id="GO:0004861">
    <property type="term" value="F:cyclin-dependent protein serine/threonine kinase inhibitor activity"/>
    <property type="evidence" value="ECO:0007669"/>
    <property type="project" value="UniProtKB-UniRule"/>
</dbReference>
<keyword evidence="3 5" id="KW-0649">Protein kinase inhibitor</keyword>
<dbReference type="Gene3D" id="4.10.365.10">
    <property type="entry name" value="p27"/>
    <property type="match status" value="1"/>
</dbReference>
<proteinExistence type="inferred from homology"/>
<sequence length="210" mass="23513">MEMAQVKTRARTALAVGASATSPKRRKIVTNNNFSPSSFVQLKSFSTTTAPHTDQRFSAESPASCCSTNDQNRIIKFSDLEVESAQVETSTCNCGEQQIRKEMSLSRELRITNSQEVDSAEKKPATMKIKTKPRCVPQKMPTESELEEFFTAAEKDIHKRFTDKYNFDIVKEVPLEGRYEWLYGEASSVRNSVNSVGGDDCVAQTVPIRL</sequence>
<dbReference type="PANTHER" id="PTHR46776">
    <property type="entry name" value="CYCLIN-DEPENDENT KINASE INHIBITOR 4-RELATED"/>
    <property type="match status" value="1"/>
</dbReference>
<dbReference type="InterPro" id="IPR003175">
    <property type="entry name" value="CDI_dom"/>
</dbReference>
<organism evidence="7 8">
    <name type="scientific">Psophocarpus tetragonolobus</name>
    <name type="common">Winged bean</name>
    <name type="synonym">Dolichos tetragonolobus</name>
    <dbReference type="NCBI Taxonomy" id="3891"/>
    <lineage>
        <taxon>Eukaryota</taxon>
        <taxon>Viridiplantae</taxon>
        <taxon>Streptophyta</taxon>
        <taxon>Embryophyta</taxon>
        <taxon>Tracheophyta</taxon>
        <taxon>Spermatophyta</taxon>
        <taxon>Magnoliopsida</taxon>
        <taxon>eudicotyledons</taxon>
        <taxon>Gunneridae</taxon>
        <taxon>Pentapetalae</taxon>
        <taxon>rosids</taxon>
        <taxon>fabids</taxon>
        <taxon>Fabales</taxon>
        <taxon>Fabaceae</taxon>
        <taxon>Papilionoideae</taxon>
        <taxon>50 kb inversion clade</taxon>
        <taxon>NPAAA clade</taxon>
        <taxon>indigoferoid/millettioid clade</taxon>
        <taxon>Phaseoleae</taxon>
        <taxon>Psophocarpus</taxon>
    </lineage>
</organism>
<comment type="subcellular location">
    <subcellularLocation>
        <location evidence="1">Nucleus</location>
        <location evidence="1">Nucleoplasm</location>
    </subcellularLocation>
</comment>
<keyword evidence="8" id="KW-1185">Reference proteome</keyword>
<dbReference type="GO" id="GO:0005654">
    <property type="term" value="C:nucleoplasm"/>
    <property type="evidence" value="ECO:0007669"/>
    <property type="project" value="UniProtKB-SubCell"/>
</dbReference>
<reference evidence="7 8" key="1">
    <citation type="submission" date="2024-01" db="EMBL/GenBank/DDBJ databases">
        <title>The genomes of 5 underutilized Papilionoideae crops provide insights into root nodulation and disease resistanc.</title>
        <authorList>
            <person name="Jiang F."/>
        </authorList>
    </citation>
    <scope>NUCLEOTIDE SEQUENCE [LARGE SCALE GENOMIC DNA]</scope>
    <source>
        <strain evidence="7">DUOXIRENSHENG_FW03</strain>
        <tissue evidence="7">Leaves</tissue>
    </source>
</reference>
<evidence type="ECO:0000256" key="1">
    <source>
        <dbReference type="ARBA" id="ARBA00004642"/>
    </source>
</evidence>
<name>A0AAN9RZM3_PSOTE</name>
<protein>
    <recommendedName>
        <fullName evidence="5">Cyclin-dependent kinase inhibitor</fullName>
    </recommendedName>
</protein>
<dbReference type="EMBL" id="JAYMYS010000007">
    <property type="protein sequence ID" value="KAK7386449.1"/>
    <property type="molecule type" value="Genomic_DNA"/>
</dbReference>
<evidence type="ECO:0000256" key="3">
    <source>
        <dbReference type="ARBA" id="ARBA00023013"/>
    </source>
</evidence>
<gene>
    <name evidence="7" type="ORF">VNO78_26685</name>
</gene>
<dbReference type="InterPro" id="IPR044898">
    <property type="entry name" value="CDI_dom_sf"/>
</dbReference>
<accession>A0AAN9RZM3</accession>
<dbReference type="Proteomes" id="UP001386955">
    <property type="component" value="Unassembled WGS sequence"/>
</dbReference>
<comment type="similarity">
    <text evidence="2 5">Belongs to the CDI family. ICK/KRP subfamily.</text>
</comment>
<dbReference type="Pfam" id="PF02234">
    <property type="entry name" value="CDI"/>
    <property type="match status" value="1"/>
</dbReference>
<evidence type="ECO:0000256" key="2">
    <source>
        <dbReference type="ARBA" id="ARBA00010274"/>
    </source>
</evidence>
<feature type="domain" description="Cyclin-dependent kinase inhibitor" evidence="6">
    <location>
        <begin position="140"/>
        <end position="181"/>
    </location>
</feature>
<evidence type="ECO:0000313" key="8">
    <source>
        <dbReference type="Proteomes" id="UP001386955"/>
    </source>
</evidence>
<dbReference type="InterPro" id="IPR044275">
    <property type="entry name" value="KRP"/>
</dbReference>